<evidence type="ECO:0000256" key="10">
    <source>
        <dbReference type="ARBA" id="ARBA00023180"/>
    </source>
</evidence>
<comment type="subcellular location">
    <subcellularLocation>
        <location evidence="1 11">Golgi apparatus membrane</location>
        <topology evidence="1 11">Single-pass type II membrane protein</topology>
    </subcellularLocation>
</comment>
<evidence type="ECO:0000256" key="2">
    <source>
        <dbReference type="ARBA" id="ARBA00008661"/>
    </source>
</evidence>
<keyword evidence="3 11" id="KW-0328">Glycosyltransferase</keyword>
<keyword evidence="8 11" id="KW-0333">Golgi apparatus</keyword>
<dbReference type="RefSeq" id="XP_034099784.1">
    <property type="nucleotide sequence ID" value="XM_034243893.2"/>
</dbReference>
<feature type="transmembrane region" description="Helical" evidence="11">
    <location>
        <begin position="12"/>
        <end position="32"/>
    </location>
</feature>
<dbReference type="GO" id="GO:0016758">
    <property type="term" value="F:hexosyltransferase activity"/>
    <property type="evidence" value="ECO:0007669"/>
    <property type="project" value="InterPro"/>
</dbReference>
<dbReference type="EC" id="2.4.1.-" evidence="11"/>
<evidence type="ECO:0000256" key="8">
    <source>
        <dbReference type="ARBA" id="ARBA00023034"/>
    </source>
</evidence>
<keyword evidence="9 11" id="KW-0472">Membrane</keyword>
<sequence length="324" mass="37460">MIVGSSRNLRILSWIVSIIFFMIIFIYALIWMNEDADETQFAYSLQSIKISNPFTETNHLYETGHQNVDLDIAHVCPLNGRTTILLILISSAPSHERQRMAIRQTWGHYAARRDIGVAFVLGRSLSETENKALSSENYLYGDLIRGNFIDSYENLTLKTISSLEWADKHCNRAKYILKTDDDMFINVPKLFNFVEEQLKHNVKRTIFGRLAKNSPPVRNKESKYYVSPGQYRGVFPDYTTGPAYLMTGDIVNDLYVKALKIIYLKLEDVVITGIVAQSLDIKRVHVNEFRNTRIYLTTRNIKNSISIHRISCSEQLKVWQIQHE</sequence>
<dbReference type="GO" id="GO:0006493">
    <property type="term" value="P:protein O-linked glycosylation"/>
    <property type="evidence" value="ECO:0007669"/>
    <property type="project" value="TreeGrafter"/>
</dbReference>
<dbReference type="Pfam" id="PF01762">
    <property type="entry name" value="Galactosyl_T"/>
    <property type="match status" value="1"/>
</dbReference>
<accession>A0A6P8W8J0</accession>
<evidence type="ECO:0000256" key="3">
    <source>
        <dbReference type="ARBA" id="ARBA00022676"/>
    </source>
</evidence>
<evidence type="ECO:0000256" key="11">
    <source>
        <dbReference type="RuleBase" id="RU363063"/>
    </source>
</evidence>
<reference evidence="13" key="1">
    <citation type="submission" date="2025-08" db="UniProtKB">
        <authorList>
            <consortium name="RefSeq"/>
        </authorList>
    </citation>
    <scope>IDENTIFICATION</scope>
    <source>
        <strain evidence="13">15112-1751.03</strain>
        <tissue evidence="13">Whole Adult</tissue>
    </source>
</reference>
<dbReference type="PANTHER" id="PTHR11214:SF379">
    <property type="entry name" value="HEXOSYLTRANSFERASE-RELATED"/>
    <property type="match status" value="1"/>
</dbReference>
<proteinExistence type="inferred from homology"/>
<dbReference type="AlphaFoldDB" id="A0A6P8W8J0"/>
<keyword evidence="4" id="KW-0808">Transferase</keyword>
<evidence type="ECO:0000256" key="6">
    <source>
        <dbReference type="ARBA" id="ARBA00022968"/>
    </source>
</evidence>
<evidence type="ECO:0000256" key="4">
    <source>
        <dbReference type="ARBA" id="ARBA00022679"/>
    </source>
</evidence>
<keyword evidence="10" id="KW-0325">Glycoprotein</keyword>
<keyword evidence="12" id="KW-1185">Reference proteome</keyword>
<comment type="similarity">
    <text evidence="2 11">Belongs to the glycosyltransferase 31 family.</text>
</comment>
<evidence type="ECO:0000256" key="9">
    <source>
        <dbReference type="ARBA" id="ARBA00023136"/>
    </source>
</evidence>
<keyword evidence="6 11" id="KW-0735">Signal-anchor</keyword>
<evidence type="ECO:0000256" key="1">
    <source>
        <dbReference type="ARBA" id="ARBA00004323"/>
    </source>
</evidence>
<name>A0A6P8W8J0_DROAB</name>
<dbReference type="InterPro" id="IPR002659">
    <property type="entry name" value="Glyco_trans_31"/>
</dbReference>
<gene>
    <name evidence="13" type="primary">LOC117564939</name>
</gene>
<dbReference type="OrthoDB" id="5512589at2759"/>
<dbReference type="GO" id="GO:0000139">
    <property type="term" value="C:Golgi membrane"/>
    <property type="evidence" value="ECO:0007669"/>
    <property type="project" value="UniProtKB-SubCell"/>
</dbReference>
<dbReference type="Gene3D" id="3.90.550.50">
    <property type="match status" value="1"/>
</dbReference>
<evidence type="ECO:0000313" key="12">
    <source>
        <dbReference type="Proteomes" id="UP000515160"/>
    </source>
</evidence>
<dbReference type="PANTHER" id="PTHR11214">
    <property type="entry name" value="BETA-1,3-N-ACETYLGLUCOSAMINYLTRANSFERASE"/>
    <property type="match status" value="1"/>
</dbReference>
<keyword evidence="5 11" id="KW-0812">Transmembrane</keyword>
<evidence type="ECO:0000256" key="5">
    <source>
        <dbReference type="ARBA" id="ARBA00022692"/>
    </source>
</evidence>
<dbReference type="FunFam" id="3.90.550.50:FF:000001">
    <property type="entry name" value="Hexosyltransferase"/>
    <property type="match status" value="1"/>
</dbReference>
<evidence type="ECO:0000313" key="13">
    <source>
        <dbReference type="RefSeq" id="XP_034099784.1"/>
    </source>
</evidence>
<dbReference type="GeneID" id="117564939"/>
<organism evidence="12 13">
    <name type="scientific">Drosophila albomicans</name>
    <name type="common">Fruit fly</name>
    <dbReference type="NCBI Taxonomy" id="7291"/>
    <lineage>
        <taxon>Eukaryota</taxon>
        <taxon>Metazoa</taxon>
        <taxon>Ecdysozoa</taxon>
        <taxon>Arthropoda</taxon>
        <taxon>Hexapoda</taxon>
        <taxon>Insecta</taxon>
        <taxon>Pterygota</taxon>
        <taxon>Neoptera</taxon>
        <taxon>Endopterygota</taxon>
        <taxon>Diptera</taxon>
        <taxon>Brachycera</taxon>
        <taxon>Muscomorpha</taxon>
        <taxon>Ephydroidea</taxon>
        <taxon>Drosophilidae</taxon>
        <taxon>Drosophila</taxon>
    </lineage>
</organism>
<evidence type="ECO:0000256" key="7">
    <source>
        <dbReference type="ARBA" id="ARBA00022989"/>
    </source>
</evidence>
<keyword evidence="7 11" id="KW-1133">Transmembrane helix</keyword>
<protein>
    <recommendedName>
        <fullName evidence="11">Hexosyltransferase</fullName>
        <ecNumber evidence="11">2.4.1.-</ecNumber>
    </recommendedName>
</protein>
<dbReference type="Proteomes" id="UP000515160">
    <property type="component" value="Chromosome 2L"/>
</dbReference>